<feature type="domain" description="PNPLA" evidence="5">
    <location>
        <begin position="1"/>
        <end position="178"/>
    </location>
</feature>
<dbReference type="Pfam" id="PF00931">
    <property type="entry name" value="NB-ARC"/>
    <property type="match status" value="1"/>
</dbReference>
<dbReference type="InterPro" id="IPR016035">
    <property type="entry name" value="Acyl_Trfase/lysoPLipase"/>
</dbReference>
<gene>
    <name evidence="6" type="ORF">RDB_LOCUS88609</name>
</gene>
<keyword evidence="3" id="KW-0443">Lipid metabolism</keyword>
<dbReference type="GO" id="GO:0047499">
    <property type="term" value="F:calcium-independent phospholipase A2 activity"/>
    <property type="evidence" value="ECO:0007669"/>
    <property type="project" value="TreeGrafter"/>
</dbReference>
<accession>A0A8H3E2P5</accession>
<dbReference type="GO" id="GO:0016042">
    <property type="term" value="P:lipid catabolic process"/>
    <property type="evidence" value="ECO:0007669"/>
    <property type="project" value="UniProtKB-KW"/>
</dbReference>
<dbReference type="Gene3D" id="3.40.1090.10">
    <property type="entry name" value="Cytosolic phospholipase A2 catalytic domain"/>
    <property type="match status" value="1"/>
</dbReference>
<comment type="caution">
    <text evidence="4">Lacks conserved residue(s) required for the propagation of feature annotation.</text>
</comment>
<protein>
    <recommendedName>
        <fullName evidence="5">PNPLA domain-containing protein</fullName>
    </recommendedName>
</protein>
<organism evidence="6 7">
    <name type="scientific">Rhizoctonia solani</name>
    <dbReference type="NCBI Taxonomy" id="456999"/>
    <lineage>
        <taxon>Eukaryota</taxon>
        <taxon>Fungi</taxon>
        <taxon>Dikarya</taxon>
        <taxon>Basidiomycota</taxon>
        <taxon>Agaricomycotina</taxon>
        <taxon>Agaricomycetes</taxon>
        <taxon>Cantharellales</taxon>
        <taxon>Ceratobasidiaceae</taxon>
        <taxon>Rhizoctonia</taxon>
    </lineage>
</organism>
<sequence>MRRIAHAKAINIHPHEHFDLIAGTGTGGISACMLGRLQMSIDKAISEYVKFVEHVFKEKKWSAPTMYKGTKLQEALRAMIRGATGNEAEMINKGQASDGCKTVVFAMARHNLTATLPVMFRSYPVASNPGPDCTISNALYATMAHPDLFKSIDIVHSGVAQSFVGGEIGCSNPLVHVLAEVKRLYPDRHVGCIISIGAGHSRTIHVPDPSRWHRTRDVVVTKDMAVDSERVAEEVGLRFQDRSGVYFRFNVDHGMQSMKGGSWERLGEAMQHTQAYLQKNETNQRLDEAMRASMKRHEAVSTTHAAGHIAAVIELEPRKNITDFKHCPAPSTFYTGREDENTQVIACITGGESELRVCVVYGLGGVGKTQLVLNVIERTWDNWDHIIYVDASSNEAIEKSLREFAESNNIGQSHKDVTSWLGSCSERWLVVFDNADTPSTRVRQYIPTRGRGGRVLITTRLPDLARLAVGPESVCHLSGMSPADARALLFKVASSGDQYISNKDTEAVEELVKEFGYLALAIVHAGAFIAHSPGMTILKYRSLFLSQRQRMLEQYEQLPDMAKLDEGGDTVYTTWRMCYDQLKPESREMLWLFAYLHYDGISEEMFKRAAQNMYSKTYPLPPTNLEIEARHRVQRYLSSLMGSNTTWDTVKFVRVIADLASYSLIDFDRINQTYRVHVLVHDWAKTAMSKIPDHSGSNANLGCMLQVCSHVTLI</sequence>
<reference evidence="6" key="1">
    <citation type="submission" date="2021-01" db="EMBL/GenBank/DDBJ databases">
        <authorList>
            <person name="Kaushik A."/>
        </authorList>
    </citation>
    <scope>NUCLEOTIDE SEQUENCE</scope>
    <source>
        <strain evidence="6">AG5</strain>
    </source>
</reference>
<dbReference type="EMBL" id="CAJNJQ010001822">
    <property type="protein sequence ID" value="CAE7151234.1"/>
    <property type="molecule type" value="Genomic_DNA"/>
</dbReference>
<evidence type="ECO:0000256" key="1">
    <source>
        <dbReference type="ARBA" id="ARBA00022801"/>
    </source>
</evidence>
<dbReference type="GO" id="GO:0043531">
    <property type="term" value="F:ADP binding"/>
    <property type="evidence" value="ECO:0007669"/>
    <property type="project" value="InterPro"/>
</dbReference>
<dbReference type="InterPro" id="IPR027417">
    <property type="entry name" value="P-loop_NTPase"/>
</dbReference>
<evidence type="ECO:0000259" key="5">
    <source>
        <dbReference type="PROSITE" id="PS51635"/>
    </source>
</evidence>
<evidence type="ECO:0000256" key="2">
    <source>
        <dbReference type="ARBA" id="ARBA00022963"/>
    </source>
</evidence>
<dbReference type="AlphaFoldDB" id="A0A8H3E2P5"/>
<dbReference type="GO" id="GO:0016020">
    <property type="term" value="C:membrane"/>
    <property type="evidence" value="ECO:0007669"/>
    <property type="project" value="TreeGrafter"/>
</dbReference>
<comment type="caution">
    <text evidence="6">The sequence shown here is derived from an EMBL/GenBank/DDBJ whole genome shotgun (WGS) entry which is preliminary data.</text>
</comment>
<dbReference type="GO" id="GO:0046486">
    <property type="term" value="P:glycerolipid metabolic process"/>
    <property type="evidence" value="ECO:0007669"/>
    <property type="project" value="UniProtKB-ARBA"/>
</dbReference>
<dbReference type="Pfam" id="PF01734">
    <property type="entry name" value="Patatin"/>
    <property type="match status" value="1"/>
</dbReference>
<evidence type="ECO:0000313" key="7">
    <source>
        <dbReference type="Proteomes" id="UP000663827"/>
    </source>
</evidence>
<evidence type="ECO:0000256" key="4">
    <source>
        <dbReference type="PROSITE-ProRule" id="PRU01161"/>
    </source>
</evidence>
<dbReference type="InterPro" id="IPR002182">
    <property type="entry name" value="NB-ARC"/>
</dbReference>
<dbReference type="SUPFAM" id="SSF52151">
    <property type="entry name" value="FabD/lysophospholipase-like"/>
    <property type="match status" value="1"/>
</dbReference>
<dbReference type="PANTHER" id="PTHR24185:SF1">
    <property type="entry name" value="CALCIUM-INDEPENDENT PHOSPHOLIPASE A2-GAMMA"/>
    <property type="match status" value="1"/>
</dbReference>
<dbReference type="Proteomes" id="UP000663827">
    <property type="component" value="Unassembled WGS sequence"/>
</dbReference>
<dbReference type="PANTHER" id="PTHR24185">
    <property type="entry name" value="CALCIUM-INDEPENDENT PHOSPHOLIPASE A2-GAMMA"/>
    <property type="match status" value="1"/>
</dbReference>
<dbReference type="SUPFAM" id="SSF52540">
    <property type="entry name" value="P-loop containing nucleoside triphosphate hydrolases"/>
    <property type="match status" value="1"/>
</dbReference>
<keyword evidence="2" id="KW-0442">Lipid degradation</keyword>
<name>A0A8H3E2P5_9AGAM</name>
<evidence type="ECO:0000256" key="3">
    <source>
        <dbReference type="ARBA" id="ARBA00023098"/>
    </source>
</evidence>
<dbReference type="PROSITE" id="PS51257">
    <property type="entry name" value="PROKAR_LIPOPROTEIN"/>
    <property type="match status" value="1"/>
</dbReference>
<dbReference type="PROSITE" id="PS51635">
    <property type="entry name" value="PNPLA"/>
    <property type="match status" value="1"/>
</dbReference>
<dbReference type="InterPro" id="IPR002641">
    <property type="entry name" value="PNPLA_dom"/>
</dbReference>
<keyword evidence="1" id="KW-0378">Hydrolase</keyword>
<dbReference type="GO" id="GO:0019369">
    <property type="term" value="P:arachidonate metabolic process"/>
    <property type="evidence" value="ECO:0007669"/>
    <property type="project" value="TreeGrafter"/>
</dbReference>
<evidence type="ECO:0000313" key="6">
    <source>
        <dbReference type="EMBL" id="CAE7151234.1"/>
    </source>
</evidence>
<proteinExistence type="predicted"/>
<dbReference type="Gene3D" id="3.40.50.300">
    <property type="entry name" value="P-loop containing nucleotide triphosphate hydrolases"/>
    <property type="match status" value="1"/>
</dbReference>